<evidence type="ECO:0000313" key="6">
    <source>
        <dbReference type="Proteomes" id="UP000298073"/>
    </source>
</evidence>
<dbReference type="EMBL" id="RAZM01000008">
    <property type="protein sequence ID" value="RLT81229.1"/>
    <property type="molecule type" value="Genomic_DNA"/>
</dbReference>
<sequence length="236" mass="27524">MRKNKLTAILLCLSLAGIANAQEKSPQVIKSEPQLEDIYNVLEAMDTHIFRFDLKEFLNKTYSVNVYVDEYEKGKSPKQAHSIRLGNNIQSLNVVPEEHRQAFREIKHIPEGKNEWEEIKELAVYLRKSNDSTSVCTINVPGAMRGGVPLKLRPVEKYHSYVYYPRPFKFQTIKEGEEEHFKIPLILYGSAWLDEKYNIIRFCGEKEIDPEMKAEILKDIPHYYIIGIEFKSDKKE</sequence>
<dbReference type="EMBL" id="SPPV01000003">
    <property type="protein sequence ID" value="TFU52282.1"/>
    <property type="molecule type" value="Genomic_DNA"/>
</dbReference>
<keyword evidence="1" id="KW-0732">Signal</keyword>
<dbReference type="GeneID" id="93049630"/>
<reference evidence="4 6" key="2">
    <citation type="submission" date="2019-03" db="EMBL/GenBank/DDBJ databases">
        <title>Diversity of the mouse oral microbiome.</title>
        <authorList>
            <person name="Joseph S."/>
            <person name="Aduse-Opoku J."/>
            <person name="Curtis M."/>
            <person name="Wade W."/>
            <person name="Hashim A."/>
        </authorList>
    </citation>
    <scope>NUCLEOTIDE SEQUENCE [LARGE SCALE GENOMIC DNA]</scope>
    <source>
        <strain evidence="4 6">P2318</strain>
    </source>
</reference>
<dbReference type="RefSeq" id="WP_024988844.1">
    <property type="nucleotide sequence ID" value="NZ_BLLS01000088.1"/>
</dbReference>
<comment type="caution">
    <text evidence="3">The sequence shown here is derived from an EMBL/GenBank/DDBJ whole genome shotgun (WGS) entry which is preliminary data.</text>
</comment>
<evidence type="ECO:0000256" key="1">
    <source>
        <dbReference type="SAM" id="SignalP"/>
    </source>
</evidence>
<dbReference type="EMBL" id="BLLS01000088">
    <property type="protein sequence ID" value="GFH87318.1"/>
    <property type="molecule type" value="Genomic_DNA"/>
</dbReference>
<dbReference type="AlphaFoldDB" id="A0A3L8AAZ4"/>
<dbReference type="InterPro" id="IPR032222">
    <property type="entry name" value="DUF5041"/>
</dbReference>
<accession>A0A3L8AAZ4</accession>
<feature type="chain" id="PRO_5036084065" evidence="1">
    <location>
        <begin position="22"/>
        <end position="236"/>
    </location>
</feature>
<gene>
    <name evidence="3" type="ORF">D7Y07_04360</name>
    <name evidence="4" type="ORF">E4T97_02490</name>
    <name evidence="2" type="ORF">IMSAGC001_02743</name>
</gene>
<reference evidence="2 7" key="3">
    <citation type="journal article" date="2020" name="Microbiome">
        <title>Single-cell genomics of uncultured bacteria reveals dietary fiber responders in the mouse gut microbiota.</title>
        <authorList>
            <person name="Chijiiwa R."/>
            <person name="Hosokawa M."/>
            <person name="Kogawa M."/>
            <person name="Nishikawa Y."/>
            <person name="Ide K."/>
            <person name="Sakanashi C."/>
            <person name="Takahashi K."/>
            <person name="Takeyama H."/>
        </authorList>
    </citation>
    <scope>NUCLEOTIDE SEQUENCE [LARGE SCALE GENOMIC DNA]</scope>
    <source>
        <strain evidence="2">IMSAGC_001</strain>
    </source>
</reference>
<dbReference type="STRING" id="1235814.GCA_000613385_00150"/>
<evidence type="ECO:0000313" key="5">
    <source>
        <dbReference type="Proteomes" id="UP000267159"/>
    </source>
</evidence>
<evidence type="ECO:0000313" key="3">
    <source>
        <dbReference type="EMBL" id="RLT81229.1"/>
    </source>
</evidence>
<organism evidence="3 5">
    <name type="scientific">Bacteroides acidifaciens</name>
    <dbReference type="NCBI Taxonomy" id="85831"/>
    <lineage>
        <taxon>Bacteria</taxon>
        <taxon>Pseudomonadati</taxon>
        <taxon>Bacteroidota</taxon>
        <taxon>Bacteroidia</taxon>
        <taxon>Bacteroidales</taxon>
        <taxon>Bacteroidaceae</taxon>
        <taxon>Bacteroides</taxon>
    </lineage>
</organism>
<proteinExistence type="predicted"/>
<evidence type="ECO:0000313" key="7">
    <source>
        <dbReference type="Proteomes" id="UP000491181"/>
    </source>
</evidence>
<name>A0A3L8AAZ4_9BACE</name>
<dbReference type="Proteomes" id="UP000298073">
    <property type="component" value="Unassembled WGS sequence"/>
</dbReference>
<evidence type="ECO:0000313" key="2">
    <source>
        <dbReference type="EMBL" id="GFH87318.1"/>
    </source>
</evidence>
<dbReference type="Proteomes" id="UP000491181">
    <property type="component" value="Unassembled WGS sequence"/>
</dbReference>
<dbReference type="Proteomes" id="UP000267159">
    <property type="component" value="Unassembled WGS sequence"/>
</dbReference>
<feature type="signal peptide" evidence="1">
    <location>
        <begin position="1"/>
        <end position="21"/>
    </location>
</feature>
<reference evidence="3 5" key="1">
    <citation type="submission" date="2018-09" db="EMBL/GenBank/DDBJ databases">
        <title>Murine metabolic-syndrome-specific gut microbial biobank.</title>
        <authorList>
            <person name="Liu C."/>
        </authorList>
    </citation>
    <scope>NUCLEOTIDE SEQUENCE [LARGE SCALE GENOMIC DNA]</scope>
    <source>
        <strain evidence="3 5">0.1X-D8-26</strain>
    </source>
</reference>
<dbReference type="OrthoDB" id="1086461at2"/>
<dbReference type="Pfam" id="PF16444">
    <property type="entry name" value="DUF5041"/>
    <property type="match status" value="1"/>
</dbReference>
<protein>
    <submittedName>
        <fullName evidence="3">DUF5041 domain-containing protein</fullName>
    </submittedName>
</protein>
<evidence type="ECO:0000313" key="4">
    <source>
        <dbReference type="EMBL" id="TFU52282.1"/>
    </source>
</evidence>